<dbReference type="SUPFAM" id="SSF53383">
    <property type="entry name" value="PLP-dependent transferases"/>
    <property type="match status" value="1"/>
</dbReference>
<evidence type="ECO:0008006" key="3">
    <source>
        <dbReference type="Google" id="ProtNLM"/>
    </source>
</evidence>
<organism evidence="1 2">
    <name type="scientific">Pedobacter albus</name>
    <dbReference type="NCBI Taxonomy" id="3113905"/>
    <lineage>
        <taxon>Bacteria</taxon>
        <taxon>Pseudomonadati</taxon>
        <taxon>Bacteroidota</taxon>
        <taxon>Sphingobacteriia</taxon>
        <taxon>Sphingobacteriales</taxon>
        <taxon>Sphingobacteriaceae</taxon>
        <taxon>Pedobacter</taxon>
    </lineage>
</organism>
<sequence>MISIGGYFELELQKRKKQLHADSVKLNTGRNALAYILKNQGYTKLYLPYFACDVLLQPLKALQIQYEHYPIDHNLDPIFDFSKIGPNEAFLYINYFGLKGNQLAEIKQRVPNLIADNCQAYFEKPMSGVDTFYSPRKFFGVPDGGYAYCTKNTFAVLEKDISYQRMEHLTKRIDLGAENGYADFRHNEMLLDQAPIRQMSELSDRLMQAVNHAKAGKIRRQNFMHLHEQLKQSNQFPISLGQEAIPLVYPYWPKADGLREHLNKHKIYTAQYWPNVLSWCDSSTIEYQLASNVIPLPIDQRYNKSVCNTITRIIFEYVNNR</sequence>
<comment type="caution">
    <text evidence="1">The sequence shown here is derived from an EMBL/GenBank/DDBJ whole genome shotgun (WGS) entry which is preliminary data.</text>
</comment>
<gene>
    <name evidence="1" type="ORF">VRU48_08425</name>
</gene>
<dbReference type="Proteomes" id="UP001336835">
    <property type="component" value="Unassembled WGS sequence"/>
</dbReference>
<dbReference type="InterPro" id="IPR015424">
    <property type="entry name" value="PyrdxlP-dep_Trfase"/>
</dbReference>
<protein>
    <recommendedName>
        <fullName evidence="3">DegT/DnrJ/EryC1/StrS aminotransferase family protein</fullName>
    </recommendedName>
</protein>
<evidence type="ECO:0000313" key="2">
    <source>
        <dbReference type="Proteomes" id="UP001336835"/>
    </source>
</evidence>
<keyword evidence="2" id="KW-1185">Reference proteome</keyword>
<dbReference type="EMBL" id="JAZDQT010000001">
    <property type="protein sequence ID" value="MEE1945130.1"/>
    <property type="molecule type" value="Genomic_DNA"/>
</dbReference>
<dbReference type="RefSeq" id="WP_330107479.1">
    <property type="nucleotide sequence ID" value="NZ_JAZDQT010000001.1"/>
</dbReference>
<proteinExistence type="predicted"/>
<name>A0ABU7I6M9_9SPHI</name>
<evidence type="ECO:0000313" key="1">
    <source>
        <dbReference type="EMBL" id="MEE1945130.1"/>
    </source>
</evidence>
<accession>A0ABU7I6M9</accession>
<reference evidence="1 2" key="1">
    <citation type="submission" date="2024-01" db="EMBL/GenBank/DDBJ databases">
        <title>Pedobacter sp. nov., isolated from fresh soil.</title>
        <authorList>
            <person name="Le N.T.T."/>
        </authorList>
    </citation>
    <scope>NUCLEOTIDE SEQUENCE [LARGE SCALE GENOMIC DNA]</scope>
    <source>
        <strain evidence="1 2">KR3-3</strain>
    </source>
</reference>